<protein>
    <recommendedName>
        <fullName evidence="5">PAP-associated domain-containing protein</fullName>
    </recommendedName>
</protein>
<feature type="domain" description="PAP-associated" evidence="5">
    <location>
        <begin position="126"/>
        <end position="177"/>
    </location>
</feature>
<dbReference type="Gene3D" id="1.10.1410.10">
    <property type="match status" value="1"/>
</dbReference>
<organism evidence="6 7">
    <name type="scientific">Rotaria socialis</name>
    <dbReference type="NCBI Taxonomy" id="392032"/>
    <lineage>
        <taxon>Eukaryota</taxon>
        <taxon>Metazoa</taxon>
        <taxon>Spiralia</taxon>
        <taxon>Gnathifera</taxon>
        <taxon>Rotifera</taxon>
        <taxon>Eurotatoria</taxon>
        <taxon>Bdelloidea</taxon>
        <taxon>Philodinida</taxon>
        <taxon>Philodinidae</taxon>
        <taxon>Rotaria</taxon>
    </lineage>
</organism>
<dbReference type="AlphaFoldDB" id="A0A820WPF5"/>
<dbReference type="PANTHER" id="PTHR12271">
    <property type="entry name" value="POLY A POLYMERASE CID PAP -RELATED"/>
    <property type="match status" value="1"/>
</dbReference>
<dbReference type="GO" id="GO:0050265">
    <property type="term" value="F:RNA uridylyltransferase activity"/>
    <property type="evidence" value="ECO:0007669"/>
    <property type="project" value="TreeGrafter"/>
</dbReference>
<name>A0A820WPF5_9BILA</name>
<dbReference type="GO" id="GO:0031123">
    <property type="term" value="P:RNA 3'-end processing"/>
    <property type="evidence" value="ECO:0007669"/>
    <property type="project" value="TreeGrafter"/>
</dbReference>
<dbReference type="PANTHER" id="PTHR12271:SF66">
    <property type="entry name" value="TERMINAL URIDYLYLTRANSFERASE TAILOR"/>
    <property type="match status" value="1"/>
</dbReference>
<keyword evidence="2" id="KW-0479">Metal-binding</keyword>
<accession>A0A820WPF5</accession>
<feature type="non-terminal residue" evidence="6">
    <location>
        <position position="1"/>
    </location>
</feature>
<dbReference type="SUPFAM" id="SSF81631">
    <property type="entry name" value="PAP/OAS1 substrate-binding domain"/>
    <property type="match status" value="1"/>
</dbReference>
<dbReference type="EMBL" id="CAJOBO010004431">
    <property type="protein sequence ID" value="CAF4520781.1"/>
    <property type="molecule type" value="Genomic_DNA"/>
</dbReference>
<feature type="region of interest" description="Disordered" evidence="4">
    <location>
        <begin position="239"/>
        <end position="284"/>
    </location>
</feature>
<evidence type="ECO:0000313" key="6">
    <source>
        <dbReference type="EMBL" id="CAF4520781.1"/>
    </source>
</evidence>
<evidence type="ECO:0000256" key="4">
    <source>
        <dbReference type="SAM" id="MobiDB-lite"/>
    </source>
</evidence>
<dbReference type="Pfam" id="PF03828">
    <property type="entry name" value="PAP_assoc"/>
    <property type="match status" value="1"/>
</dbReference>
<reference evidence="6" key="1">
    <citation type="submission" date="2021-02" db="EMBL/GenBank/DDBJ databases">
        <authorList>
            <person name="Nowell W R."/>
        </authorList>
    </citation>
    <scope>NUCLEOTIDE SEQUENCE</scope>
</reference>
<evidence type="ECO:0000256" key="1">
    <source>
        <dbReference type="ARBA" id="ARBA00022679"/>
    </source>
</evidence>
<keyword evidence="1" id="KW-0808">Transferase</keyword>
<evidence type="ECO:0000313" key="7">
    <source>
        <dbReference type="Proteomes" id="UP000663851"/>
    </source>
</evidence>
<gene>
    <name evidence="6" type="ORF">HFQ381_LOCUS29109</name>
</gene>
<dbReference type="InterPro" id="IPR002058">
    <property type="entry name" value="PAP_assoc"/>
</dbReference>
<keyword evidence="3" id="KW-0460">Magnesium</keyword>
<sequence length="308" mass="35848">RLTIAGFFGASGPRVGYDRIVSDFNPTDPKPGIRQNLLVLVGFHKFNIGDASHGTLSSYAYTIMVIHFLQQIQPPVVPVLQQLRDPKSIESPITQTCVGWNVYFYNDLTKLSKLWNNYGLNKLSSGDLWIEFLRYYTERFDYNKNIVTIRQFKPLLRRENGWLRPTIAIEDPFMLTHNLAAKLSVKNWTKILRVFIFARQRFYSQPESIDFNISKPNMKTLQKYLFDQQPLYQNTNIKPKKINPVIDNRKRQGRNKSNRETQKKRNPSLMEVIPTNGDDGNLSTQKQEVNFSGHSMNRTFVNRKTRVA</sequence>
<comment type="caution">
    <text evidence="6">The sequence shown here is derived from an EMBL/GenBank/DDBJ whole genome shotgun (WGS) entry which is preliminary data.</text>
</comment>
<dbReference type="Proteomes" id="UP000663851">
    <property type="component" value="Unassembled WGS sequence"/>
</dbReference>
<dbReference type="GO" id="GO:0046872">
    <property type="term" value="F:metal ion binding"/>
    <property type="evidence" value="ECO:0007669"/>
    <property type="project" value="UniProtKB-KW"/>
</dbReference>
<evidence type="ECO:0000256" key="2">
    <source>
        <dbReference type="ARBA" id="ARBA00022723"/>
    </source>
</evidence>
<evidence type="ECO:0000259" key="5">
    <source>
        <dbReference type="Pfam" id="PF03828"/>
    </source>
</evidence>
<proteinExistence type="predicted"/>
<evidence type="ECO:0000256" key="3">
    <source>
        <dbReference type="ARBA" id="ARBA00022842"/>
    </source>
</evidence>